<keyword evidence="1" id="KW-0472">Membrane</keyword>
<proteinExistence type="predicted"/>
<accession>A0AAU9JFH2</accession>
<evidence type="ECO:0000256" key="1">
    <source>
        <dbReference type="SAM" id="Phobius"/>
    </source>
</evidence>
<keyword evidence="1" id="KW-1133">Transmembrane helix</keyword>
<dbReference type="Proteomes" id="UP001162131">
    <property type="component" value="Unassembled WGS sequence"/>
</dbReference>
<protein>
    <submittedName>
        <fullName evidence="2">Uncharacterized protein</fullName>
    </submittedName>
</protein>
<dbReference type="AlphaFoldDB" id="A0AAU9JFH2"/>
<reference evidence="2" key="1">
    <citation type="submission" date="2021-09" db="EMBL/GenBank/DDBJ databases">
        <authorList>
            <consortium name="AG Swart"/>
            <person name="Singh M."/>
            <person name="Singh A."/>
            <person name="Seah K."/>
            <person name="Emmerich C."/>
        </authorList>
    </citation>
    <scope>NUCLEOTIDE SEQUENCE</scope>
    <source>
        <strain evidence="2">ATCC30299</strain>
    </source>
</reference>
<name>A0AAU9JFH2_9CILI</name>
<keyword evidence="3" id="KW-1185">Reference proteome</keyword>
<gene>
    <name evidence="2" type="ORF">BSTOLATCC_MIC36150</name>
</gene>
<keyword evidence="1" id="KW-0812">Transmembrane</keyword>
<comment type="caution">
    <text evidence="2">The sequence shown here is derived from an EMBL/GenBank/DDBJ whole genome shotgun (WGS) entry which is preliminary data.</text>
</comment>
<organism evidence="2 3">
    <name type="scientific">Blepharisma stoltei</name>
    <dbReference type="NCBI Taxonomy" id="1481888"/>
    <lineage>
        <taxon>Eukaryota</taxon>
        <taxon>Sar</taxon>
        <taxon>Alveolata</taxon>
        <taxon>Ciliophora</taxon>
        <taxon>Postciliodesmatophora</taxon>
        <taxon>Heterotrichea</taxon>
        <taxon>Heterotrichida</taxon>
        <taxon>Blepharismidae</taxon>
        <taxon>Blepharisma</taxon>
    </lineage>
</organism>
<evidence type="ECO:0000313" key="2">
    <source>
        <dbReference type="EMBL" id="CAG9324358.1"/>
    </source>
</evidence>
<evidence type="ECO:0000313" key="3">
    <source>
        <dbReference type="Proteomes" id="UP001162131"/>
    </source>
</evidence>
<feature type="transmembrane region" description="Helical" evidence="1">
    <location>
        <begin position="47"/>
        <end position="72"/>
    </location>
</feature>
<dbReference type="EMBL" id="CAJZBQ010000036">
    <property type="protein sequence ID" value="CAG9324358.1"/>
    <property type="molecule type" value="Genomic_DNA"/>
</dbReference>
<sequence length="73" mass="8354">MSNEESGTEQMLSNRNNDKIRVLLIDKEDQTDSDTDEDFEIPTKLNFIHYFCILLVVGLLGCTLAATIYAWIK</sequence>